<organism evidence="2 3">
    <name type="scientific">Clostridium tertium</name>
    <dbReference type="NCBI Taxonomy" id="1559"/>
    <lineage>
        <taxon>Bacteria</taxon>
        <taxon>Bacillati</taxon>
        <taxon>Bacillota</taxon>
        <taxon>Clostridia</taxon>
        <taxon>Eubacteriales</taxon>
        <taxon>Clostridiaceae</taxon>
        <taxon>Clostridium</taxon>
    </lineage>
</organism>
<accession>A0A9X4AYX8</accession>
<dbReference type="InterPro" id="IPR029044">
    <property type="entry name" value="Nucleotide-diphossugar_trans"/>
</dbReference>
<name>A0A9X4AYX8_9CLOT</name>
<gene>
    <name evidence="2" type="primary">mocA</name>
    <name evidence="2" type="ORF">NE398_02440</name>
</gene>
<dbReference type="SUPFAM" id="SSF53448">
    <property type="entry name" value="Nucleotide-diphospho-sugar transferases"/>
    <property type="match status" value="1"/>
</dbReference>
<comment type="caution">
    <text evidence="2">The sequence shown here is derived from an EMBL/GenBank/DDBJ whole genome shotgun (WGS) entry which is preliminary data.</text>
</comment>
<dbReference type="InterPro" id="IPR017696">
    <property type="entry name" value="Mo_hydrolase_YgfJ"/>
</dbReference>
<dbReference type="AlphaFoldDB" id="A0A9X4AYX8"/>
<dbReference type="EMBL" id="JAMRYU010000002">
    <property type="protein sequence ID" value="MDC4239030.1"/>
    <property type="molecule type" value="Genomic_DNA"/>
</dbReference>
<dbReference type="CDD" id="cd04182">
    <property type="entry name" value="GT_2_like_f"/>
    <property type="match status" value="1"/>
</dbReference>
<dbReference type="InterPro" id="IPR025877">
    <property type="entry name" value="MobA-like_NTP_Trfase"/>
</dbReference>
<sequence>MNGIILASGFSRRMGKNKLLMNIGEEVILQKVIREIKKSDISNIILVAREDNVIEIGIREEIQVIKNESATYGQSQSIKVGLTKVNANQNFMFFCGDQPFIDSSSINKLITASIRLKDNIIIPRVKGKTGSPVIFPKFLKDELEALKGDVGGREVIKSNNSKVIYVDINNDLFLQDIDTMDDYKKFITNIEE</sequence>
<dbReference type="PANTHER" id="PTHR43777:SF1">
    <property type="entry name" value="MOLYBDENUM COFACTOR CYTIDYLYLTRANSFERASE"/>
    <property type="match status" value="1"/>
</dbReference>
<protein>
    <submittedName>
        <fullName evidence="2">Molybdenum cofactor cytidylyltransferase</fullName>
        <ecNumber evidence="2">2.7.7.76</ecNumber>
    </submittedName>
</protein>
<dbReference type="Proteomes" id="UP001141183">
    <property type="component" value="Unassembled WGS sequence"/>
</dbReference>
<evidence type="ECO:0000313" key="2">
    <source>
        <dbReference type="EMBL" id="MDC4239030.1"/>
    </source>
</evidence>
<dbReference type="PANTHER" id="PTHR43777">
    <property type="entry name" value="MOLYBDENUM COFACTOR CYTIDYLYLTRANSFERASE"/>
    <property type="match status" value="1"/>
</dbReference>
<dbReference type="Gene3D" id="3.90.550.10">
    <property type="entry name" value="Spore Coat Polysaccharide Biosynthesis Protein SpsA, Chain A"/>
    <property type="match status" value="1"/>
</dbReference>
<keyword evidence="2" id="KW-0808">Transferase</keyword>
<evidence type="ECO:0000259" key="1">
    <source>
        <dbReference type="Pfam" id="PF12804"/>
    </source>
</evidence>
<dbReference type="RefSeq" id="WP_008678476.1">
    <property type="nucleotide sequence ID" value="NZ_CABKOG010000003.1"/>
</dbReference>
<evidence type="ECO:0000313" key="3">
    <source>
        <dbReference type="Proteomes" id="UP001141183"/>
    </source>
</evidence>
<reference evidence="2" key="1">
    <citation type="submission" date="2022-05" db="EMBL/GenBank/DDBJ databases">
        <title>Draft genome sequence of Clostridium tertium strain CP3 isolated from Peru.</title>
        <authorList>
            <person name="Hurtado R."/>
            <person name="Lima L."/>
            <person name="Sousa T."/>
            <person name="Jaiswal A.K."/>
            <person name="Tiwari S."/>
            <person name="Maturrano L."/>
            <person name="Brenig B."/>
            <person name="Azevedo V."/>
        </authorList>
    </citation>
    <scope>NUCLEOTIDE SEQUENCE</scope>
    <source>
        <strain evidence="2">CP3</strain>
    </source>
</reference>
<proteinExistence type="predicted"/>
<dbReference type="NCBIfam" id="TIGR03310">
    <property type="entry name" value="matur_MocA_YgfJ"/>
    <property type="match status" value="1"/>
</dbReference>
<feature type="domain" description="MobA-like NTP transferase" evidence="1">
    <location>
        <begin position="3"/>
        <end position="159"/>
    </location>
</feature>
<dbReference type="GO" id="GO:0061602">
    <property type="term" value="F:molybdenum cofactor cytidylyltransferase activity"/>
    <property type="evidence" value="ECO:0007669"/>
    <property type="project" value="UniProtKB-EC"/>
</dbReference>
<keyword evidence="2" id="KW-0548">Nucleotidyltransferase</keyword>
<dbReference type="EC" id="2.7.7.76" evidence="2"/>
<dbReference type="Pfam" id="PF12804">
    <property type="entry name" value="NTP_transf_3"/>
    <property type="match status" value="1"/>
</dbReference>
<keyword evidence="3" id="KW-1185">Reference proteome</keyword>